<dbReference type="Proteomes" id="UP000727407">
    <property type="component" value="Unassembled WGS sequence"/>
</dbReference>
<protein>
    <submittedName>
        <fullName evidence="1">NOF-FB transposable element</fullName>
    </submittedName>
</protein>
<evidence type="ECO:0000313" key="1">
    <source>
        <dbReference type="EMBL" id="KAF5904350.1"/>
    </source>
</evidence>
<sequence length="595" mass="67196">MPKKAAVEKDAILKVLCSSKEAILINGNIATPAANVWTELSEQLEYKISAKALYTFDKLNRHNVWSVIGFSDPKTNEDTDSETDSLSPGLKVSHAFQLEVPFEKWKEFVPEDIQYKDKYSPTQKREYTVLKPGSWTHIVNDQIWKRVKSNCTFVFKRAKVHPSATNNYIVINGYCKECRGHLNMKCKREPVINSPMVFKCHISNTDDSKHTGTSKRFLAGQLRVQVAEELCEGRKEAHVWRASQATKLMDFGDPEPSHLPNLATLRKAKQQRKDLELADKNAILSLQLLKHSVPHSGSIRDIGLDKFFCHYWSQTQMHVYKTLSKKPHQTMCFDATGSVVRKLARPNGSSGHIFLYQGVLTGHNSSSVPVVQMLSERHDTNAITQWLTEWIRAGAPIPKEAVSDFSLALLGALVKAFTPHPDLKSYINECFGVLLGKQSAKLPSCFVRVDVAHCIKMICQWDSLKNKTHRIKDFFVRSIVQLLKSQSLNHAKELIRAITIVALSEAEGNDSSGAPLTSEMCKNYLKAQIAEESVFIPEEVEGEKLEEANLCNEILTDLRQWVTEICDESKSLAMADGDRDNMHYLPDIIPHIIRL</sequence>
<dbReference type="OrthoDB" id="8895262at2759"/>
<name>A0A8J4XFC1_CLAMG</name>
<reference evidence="1" key="1">
    <citation type="submission" date="2020-07" db="EMBL/GenBank/DDBJ databases">
        <title>Clarias magur genome sequencing, assembly and annotation.</title>
        <authorList>
            <person name="Kushwaha B."/>
            <person name="Kumar R."/>
            <person name="Das P."/>
            <person name="Joshi C.G."/>
            <person name="Kumar D."/>
            <person name="Nagpure N.S."/>
            <person name="Pandey M."/>
            <person name="Agarwal S."/>
            <person name="Srivastava S."/>
            <person name="Singh M."/>
            <person name="Sahoo L."/>
            <person name="Jayasankar P."/>
            <person name="Meher P.K."/>
            <person name="Koringa P.G."/>
            <person name="Iquebal M.A."/>
            <person name="Das S.P."/>
            <person name="Bit A."/>
            <person name="Patnaik S."/>
            <person name="Patel N."/>
            <person name="Shah T.M."/>
            <person name="Hinsu A."/>
            <person name="Jena J.K."/>
        </authorList>
    </citation>
    <scope>NUCLEOTIDE SEQUENCE</scope>
    <source>
        <strain evidence="1">CIFAMagur01</strain>
        <tissue evidence="1">Testis</tissue>
    </source>
</reference>
<feature type="non-terminal residue" evidence="1">
    <location>
        <position position="595"/>
    </location>
</feature>
<accession>A0A8J4XFC1</accession>
<proteinExistence type="predicted"/>
<dbReference type="EMBL" id="QNUK01000059">
    <property type="protein sequence ID" value="KAF5904350.1"/>
    <property type="molecule type" value="Genomic_DNA"/>
</dbReference>
<dbReference type="AlphaFoldDB" id="A0A8J4XFC1"/>
<organism evidence="1 2">
    <name type="scientific">Clarias magur</name>
    <name type="common">Asian catfish</name>
    <name type="synonym">Macropteronotus magur</name>
    <dbReference type="NCBI Taxonomy" id="1594786"/>
    <lineage>
        <taxon>Eukaryota</taxon>
        <taxon>Metazoa</taxon>
        <taxon>Chordata</taxon>
        <taxon>Craniata</taxon>
        <taxon>Vertebrata</taxon>
        <taxon>Euteleostomi</taxon>
        <taxon>Actinopterygii</taxon>
        <taxon>Neopterygii</taxon>
        <taxon>Teleostei</taxon>
        <taxon>Ostariophysi</taxon>
        <taxon>Siluriformes</taxon>
        <taxon>Clariidae</taxon>
        <taxon>Clarias</taxon>
    </lineage>
</organism>
<comment type="caution">
    <text evidence="1">The sequence shown here is derived from an EMBL/GenBank/DDBJ whole genome shotgun (WGS) entry which is preliminary data.</text>
</comment>
<gene>
    <name evidence="1" type="primary">NOF</name>
    <name evidence="1" type="ORF">DAT39_005971</name>
</gene>
<evidence type="ECO:0000313" key="2">
    <source>
        <dbReference type="Proteomes" id="UP000727407"/>
    </source>
</evidence>
<keyword evidence="2" id="KW-1185">Reference proteome</keyword>